<dbReference type="InterPro" id="IPR036388">
    <property type="entry name" value="WH-like_DNA-bd_sf"/>
</dbReference>
<dbReference type="InterPro" id="IPR014284">
    <property type="entry name" value="RNA_pol_sigma-70_dom"/>
</dbReference>
<dbReference type="PANTHER" id="PTHR43133:SF46">
    <property type="entry name" value="RNA POLYMERASE SIGMA-70 FACTOR ECF SUBFAMILY"/>
    <property type="match status" value="1"/>
</dbReference>
<dbReference type="PANTHER" id="PTHR43133">
    <property type="entry name" value="RNA POLYMERASE ECF-TYPE SIGMA FACTO"/>
    <property type="match status" value="1"/>
</dbReference>
<organism evidence="7 8">
    <name type="scientific">Pararcticibacter amylolyticus</name>
    <dbReference type="NCBI Taxonomy" id="2173175"/>
    <lineage>
        <taxon>Bacteria</taxon>
        <taxon>Pseudomonadati</taxon>
        <taxon>Bacteroidota</taxon>
        <taxon>Sphingobacteriia</taxon>
        <taxon>Sphingobacteriales</taxon>
        <taxon>Sphingobacteriaceae</taxon>
        <taxon>Pararcticibacter</taxon>
    </lineage>
</organism>
<keyword evidence="2" id="KW-0805">Transcription regulation</keyword>
<name>A0A2U2PEN1_9SPHI</name>
<proteinExistence type="inferred from homology"/>
<dbReference type="InterPro" id="IPR013325">
    <property type="entry name" value="RNA_pol_sigma_r2"/>
</dbReference>
<evidence type="ECO:0000256" key="4">
    <source>
        <dbReference type="ARBA" id="ARBA00023163"/>
    </source>
</evidence>
<evidence type="ECO:0000256" key="2">
    <source>
        <dbReference type="ARBA" id="ARBA00023015"/>
    </source>
</evidence>
<dbReference type="Proteomes" id="UP000245647">
    <property type="component" value="Unassembled WGS sequence"/>
</dbReference>
<dbReference type="CDD" id="cd06171">
    <property type="entry name" value="Sigma70_r4"/>
    <property type="match status" value="1"/>
</dbReference>
<dbReference type="Pfam" id="PF04542">
    <property type="entry name" value="Sigma70_r2"/>
    <property type="match status" value="1"/>
</dbReference>
<evidence type="ECO:0000313" key="7">
    <source>
        <dbReference type="EMBL" id="PWG79851.1"/>
    </source>
</evidence>
<evidence type="ECO:0000256" key="3">
    <source>
        <dbReference type="ARBA" id="ARBA00023082"/>
    </source>
</evidence>
<protein>
    <recommendedName>
        <fullName evidence="9">RNA polymerase sigma-70 factor</fullName>
    </recommendedName>
</protein>
<sequence length="185" mass="21810">MITSTKEQSFKVIYQETFEKLRRTLRSLNNSELIHDALQEAYLKLWIKWDELEDPKNCLPFLYFYARTYALKRLARDIRRDLLESELFPDGNIAHAGLELEFKEFHAQMDRVINRLPEKRREVYRLFKEEGLSYKSIAERLQISSKTVDSHLTKASKAIKIEICAVYEITSKAITLIFLLTAFAV</sequence>
<evidence type="ECO:0000256" key="1">
    <source>
        <dbReference type="ARBA" id="ARBA00010641"/>
    </source>
</evidence>
<dbReference type="GO" id="GO:0006352">
    <property type="term" value="P:DNA-templated transcription initiation"/>
    <property type="evidence" value="ECO:0007669"/>
    <property type="project" value="InterPro"/>
</dbReference>
<evidence type="ECO:0008006" key="9">
    <source>
        <dbReference type="Google" id="ProtNLM"/>
    </source>
</evidence>
<dbReference type="InterPro" id="IPR039425">
    <property type="entry name" value="RNA_pol_sigma-70-like"/>
</dbReference>
<dbReference type="InterPro" id="IPR013324">
    <property type="entry name" value="RNA_pol_sigma_r3/r4-like"/>
</dbReference>
<dbReference type="SUPFAM" id="SSF88659">
    <property type="entry name" value="Sigma3 and sigma4 domains of RNA polymerase sigma factors"/>
    <property type="match status" value="1"/>
</dbReference>
<dbReference type="Gene3D" id="1.10.10.10">
    <property type="entry name" value="Winged helix-like DNA-binding domain superfamily/Winged helix DNA-binding domain"/>
    <property type="match status" value="1"/>
</dbReference>
<dbReference type="Gene3D" id="1.10.1740.10">
    <property type="match status" value="1"/>
</dbReference>
<accession>A0A2U2PEN1</accession>
<dbReference type="NCBIfam" id="TIGR02937">
    <property type="entry name" value="sigma70-ECF"/>
    <property type="match status" value="1"/>
</dbReference>
<dbReference type="GO" id="GO:0016987">
    <property type="term" value="F:sigma factor activity"/>
    <property type="evidence" value="ECO:0007669"/>
    <property type="project" value="UniProtKB-KW"/>
</dbReference>
<keyword evidence="4" id="KW-0804">Transcription</keyword>
<dbReference type="InterPro" id="IPR007627">
    <property type="entry name" value="RNA_pol_sigma70_r2"/>
</dbReference>
<dbReference type="Pfam" id="PF08281">
    <property type="entry name" value="Sigma70_r4_2"/>
    <property type="match status" value="1"/>
</dbReference>
<keyword evidence="3" id="KW-0731">Sigma factor</keyword>
<evidence type="ECO:0000259" key="6">
    <source>
        <dbReference type="Pfam" id="PF08281"/>
    </source>
</evidence>
<dbReference type="RefSeq" id="WP_109416748.1">
    <property type="nucleotide sequence ID" value="NZ_QEAS01000012.1"/>
</dbReference>
<dbReference type="SUPFAM" id="SSF88946">
    <property type="entry name" value="Sigma2 domain of RNA polymerase sigma factors"/>
    <property type="match status" value="1"/>
</dbReference>
<gene>
    <name evidence="7" type="ORF">DDR33_15730</name>
</gene>
<comment type="similarity">
    <text evidence="1">Belongs to the sigma-70 factor family. ECF subfamily.</text>
</comment>
<feature type="domain" description="RNA polymerase sigma-70 region 2" evidence="5">
    <location>
        <begin position="22"/>
        <end position="76"/>
    </location>
</feature>
<dbReference type="GO" id="GO:0003677">
    <property type="term" value="F:DNA binding"/>
    <property type="evidence" value="ECO:0007669"/>
    <property type="project" value="InterPro"/>
</dbReference>
<evidence type="ECO:0000259" key="5">
    <source>
        <dbReference type="Pfam" id="PF04542"/>
    </source>
</evidence>
<dbReference type="OrthoDB" id="655853at2"/>
<keyword evidence="8" id="KW-1185">Reference proteome</keyword>
<evidence type="ECO:0000313" key="8">
    <source>
        <dbReference type="Proteomes" id="UP000245647"/>
    </source>
</evidence>
<feature type="domain" description="RNA polymerase sigma factor 70 region 4 type 2" evidence="6">
    <location>
        <begin position="108"/>
        <end position="158"/>
    </location>
</feature>
<comment type="caution">
    <text evidence="7">The sequence shown here is derived from an EMBL/GenBank/DDBJ whole genome shotgun (WGS) entry which is preliminary data.</text>
</comment>
<dbReference type="InterPro" id="IPR013249">
    <property type="entry name" value="RNA_pol_sigma70_r4_t2"/>
</dbReference>
<dbReference type="EMBL" id="QEAS01000012">
    <property type="protein sequence ID" value="PWG79851.1"/>
    <property type="molecule type" value="Genomic_DNA"/>
</dbReference>
<dbReference type="AlphaFoldDB" id="A0A2U2PEN1"/>
<reference evidence="7 8" key="1">
    <citation type="submission" date="2018-04" db="EMBL/GenBank/DDBJ databases">
        <title>Pedobacter chongqingensis sp. nov., isolated from a rottenly hemp rope.</title>
        <authorList>
            <person name="Cai Y."/>
        </authorList>
    </citation>
    <scope>NUCLEOTIDE SEQUENCE [LARGE SCALE GENOMIC DNA]</scope>
    <source>
        <strain evidence="7 8">FJ4-8</strain>
    </source>
</reference>